<dbReference type="EMBL" id="JH719381">
    <property type="protein sequence ID" value="EJB08373.1"/>
    <property type="molecule type" value="Genomic_DNA"/>
</dbReference>
<dbReference type="HOGENOM" id="CLU_037612_2_0_5"/>
<dbReference type="InterPro" id="IPR025669">
    <property type="entry name" value="AAA_dom"/>
</dbReference>
<dbReference type="EMBL" id="JH719381">
    <property type="protein sequence ID" value="EJB02383.1"/>
    <property type="molecule type" value="Genomic_DNA"/>
</dbReference>
<name>J0HD76_RHILT</name>
<dbReference type="Gene3D" id="3.40.50.300">
    <property type="entry name" value="P-loop containing nucleotide triphosphate hydrolases"/>
    <property type="match status" value="1"/>
</dbReference>
<dbReference type="RefSeq" id="WP_003586101.1">
    <property type="nucleotide sequence ID" value="NZ_JH719381.1"/>
</dbReference>
<sequence>MGKIVNLFNHKGGVSKTTTVFNLAWMLGKMGKKVIVADFDPQCNLTGMVLGYKGVEDLEGTYKDNPANNIKDALSPAFESKPRQIVGAECIAVPGNDNMLLLPGHIGLAEYETTLGIAQELSGSLLALRNLPGSIRFMLSATAEKYGADYVFVDMSPSLGPVNQNLLMTSDHFIVPLHPDYFSAMALSSLTQVLPRWKSWANTARGIDVLKTADYPFPEPNATFIGAVIQKYRPRNGSASQAFQHWIDQLVAGLRDQLIPSLVKADLLNVNDFKQRTGIDPWEPIMEVADFNSLIALSQEHQMPVYGLTPEIVGRGAIWDQAKASMDIFYKGFEECAKKVIALTA</sequence>
<reference evidence="3" key="1">
    <citation type="submission" date="2012-02" db="EMBL/GenBank/DDBJ databases">
        <title>Improved High-Quality Draft Sequence of Rhizobium leguminosarum bv. trifolii WSM597.</title>
        <authorList>
            <consortium name="US DOE Joint Genome Institute"/>
            <person name="Lucas S."/>
            <person name="Han J."/>
            <person name="Lapidus A."/>
            <person name="Cheng J.-F."/>
            <person name="Goodwin L."/>
            <person name="Pitluck S."/>
            <person name="Peters L."/>
            <person name="Ovchinnikova G."/>
            <person name="Held B."/>
            <person name="Detter J.C."/>
            <person name="Han C."/>
            <person name="Tapia R."/>
            <person name="Land M."/>
            <person name="Hauser L."/>
            <person name="Kyrpides N."/>
            <person name="Ivanova N."/>
            <person name="Pagani I."/>
            <person name="Brau L."/>
            <person name="Yates R."/>
            <person name="O'Hara G."/>
            <person name="Rui T."/>
            <person name="Howieson J."/>
            <person name="Reeve W."/>
            <person name="Woyke T."/>
        </authorList>
    </citation>
    <scope>NUCLEOTIDE SEQUENCE [LARGE SCALE GENOMIC DNA]</scope>
    <source>
        <strain evidence="3">WSM597</strain>
    </source>
</reference>
<dbReference type="SUPFAM" id="SSF52540">
    <property type="entry name" value="P-loop containing nucleoside triphosphate hydrolases"/>
    <property type="match status" value="1"/>
</dbReference>
<dbReference type="Proteomes" id="UP000005092">
    <property type="component" value="Unassembled WGS sequence"/>
</dbReference>
<evidence type="ECO:0000313" key="2">
    <source>
        <dbReference type="EMBL" id="EJB02383.1"/>
    </source>
</evidence>
<dbReference type="PANTHER" id="PTHR13696:SF52">
    <property type="entry name" value="PARA FAMILY PROTEIN CT_582"/>
    <property type="match status" value="1"/>
</dbReference>
<dbReference type="AlphaFoldDB" id="J0HD76"/>
<accession>J0HD76</accession>
<organism evidence="3">
    <name type="scientific">Rhizobium leguminosarum bv. trifolii WSM597</name>
    <dbReference type="NCBI Taxonomy" id="754764"/>
    <lineage>
        <taxon>Bacteria</taxon>
        <taxon>Pseudomonadati</taxon>
        <taxon>Pseudomonadota</taxon>
        <taxon>Alphaproteobacteria</taxon>
        <taxon>Hyphomicrobiales</taxon>
        <taxon>Rhizobiaceae</taxon>
        <taxon>Rhizobium/Agrobacterium group</taxon>
        <taxon>Rhizobium</taxon>
    </lineage>
</organism>
<gene>
    <name evidence="2" type="ORF">Rleg9DRAFT_1183</name>
    <name evidence="3" type="ORF">Rleg9DRAFT_7424</name>
</gene>
<dbReference type="InterPro" id="IPR027417">
    <property type="entry name" value="P-loop_NTPase"/>
</dbReference>
<dbReference type="Pfam" id="PF13614">
    <property type="entry name" value="AAA_31"/>
    <property type="match status" value="1"/>
</dbReference>
<dbReference type="InterPro" id="IPR050678">
    <property type="entry name" value="DNA_Partitioning_ATPase"/>
</dbReference>
<dbReference type="OrthoDB" id="9804460at2"/>
<evidence type="ECO:0000259" key="1">
    <source>
        <dbReference type="Pfam" id="PF13614"/>
    </source>
</evidence>
<evidence type="ECO:0000313" key="3">
    <source>
        <dbReference type="EMBL" id="EJB08373.1"/>
    </source>
</evidence>
<feature type="domain" description="AAA" evidence="1">
    <location>
        <begin position="3"/>
        <end position="198"/>
    </location>
</feature>
<proteinExistence type="predicted"/>
<dbReference type="CDD" id="cd02042">
    <property type="entry name" value="ParAB_family"/>
    <property type="match status" value="1"/>
</dbReference>
<dbReference type="PANTHER" id="PTHR13696">
    <property type="entry name" value="P-LOOP CONTAINING NUCLEOSIDE TRIPHOSPHATE HYDROLASE"/>
    <property type="match status" value="1"/>
</dbReference>
<protein>
    <submittedName>
        <fullName evidence="3">ATPase involved in chromosome partitioning</fullName>
    </submittedName>
</protein>